<dbReference type="SUPFAM" id="SSF50129">
    <property type="entry name" value="GroES-like"/>
    <property type="match status" value="1"/>
</dbReference>
<dbReference type="GO" id="GO:0046294">
    <property type="term" value="P:formaldehyde catabolic process"/>
    <property type="evidence" value="ECO:0007669"/>
    <property type="project" value="TreeGrafter"/>
</dbReference>
<reference evidence="8" key="1">
    <citation type="submission" date="2020-07" db="EMBL/GenBank/DDBJ databases">
        <authorList>
            <person name="Lin J."/>
        </authorList>
    </citation>
    <scope>NUCLEOTIDE SEQUENCE</scope>
</reference>
<name>A0A6V7PWB2_ANACO</name>
<evidence type="ECO:0000256" key="2">
    <source>
        <dbReference type="ARBA" id="ARBA00004496"/>
    </source>
</evidence>
<dbReference type="GO" id="GO:0051903">
    <property type="term" value="F:S-(hydroxymethyl)glutathione dehydrogenase [NAD(P)+] activity"/>
    <property type="evidence" value="ECO:0007669"/>
    <property type="project" value="TreeGrafter"/>
</dbReference>
<dbReference type="EMBL" id="LR862153">
    <property type="protein sequence ID" value="CAD1835015.1"/>
    <property type="molecule type" value="Genomic_DNA"/>
</dbReference>
<evidence type="ECO:0000256" key="6">
    <source>
        <dbReference type="ARBA" id="ARBA00049243"/>
    </source>
</evidence>
<dbReference type="InterPro" id="IPR011032">
    <property type="entry name" value="GroES-like_sf"/>
</dbReference>
<keyword evidence="3" id="KW-0479">Metal-binding</keyword>
<dbReference type="InterPro" id="IPR013154">
    <property type="entry name" value="ADH-like_N"/>
</dbReference>
<dbReference type="Pfam" id="PF08240">
    <property type="entry name" value="ADH_N"/>
    <property type="match status" value="1"/>
</dbReference>
<gene>
    <name evidence="8" type="ORF">CB5_LOCUS18226</name>
</gene>
<dbReference type="PROSITE" id="PS00059">
    <property type="entry name" value="ADH_ZINC"/>
    <property type="match status" value="1"/>
</dbReference>
<keyword evidence="5" id="KW-0560">Oxidoreductase</keyword>
<comment type="subcellular location">
    <subcellularLocation>
        <location evidence="2">Cytoplasm</location>
    </subcellularLocation>
</comment>
<evidence type="ECO:0000256" key="4">
    <source>
        <dbReference type="ARBA" id="ARBA00022833"/>
    </source>
</evidence>
<dbReference type="GO" id="GO:0004022">
    <property type="term" value="F:alcohol dehydrogenase (NAD+) activity"/>
    <property type="evidence" value="ECO:0007669"/>
    <property type="project" value="UniProtKB-EC"/>
</dbReference>
<dbReference type="Gene3D" id="3.90.180.10">
    <property type="entry name" value="Medium-chain alcohol dehydrogenases, catalytic domain"/>
    <property type="match status" value="1"/>
</dbReference>
<evidence type="ECO:0000256" key="3">
    <source>
        <dbReference type="ARBA" id="ARBA00022723"/>
    </source>
</evidence>
<sequence>MEDSFAANSCFESPAIKWHNRQSYCLQSRGGLGRWRAVLDRGGVGRPATAEGGPHKDFYTSICHTDLSAWKGESERQSVFPRILGHEAAGVVESVGEGVEDMKEGDHVVPIFTGECGECAYCVSEKTNLCAIIA</sequence>
<evidence type="ECO:0000259" key="7">
    <source>
        <dbReference type="Pfam" id="PF08240"/>
    </source>
</evidence>
<evidence type="ECO:0000313" key="8">
    <source>
        <dbReference type="EMBL" id="CAD1835015.1"/>
    </source>
</evidence>
<dbReference type="GO" id="GO:0008270">
    <property type="term" value="F:zinc ion binding"/>
    <property type="evidence" value="ECO:0007669"/>
    <property type="project" value="InterPro"/>
</dbReference>
<dbReference type="PANTHER" id="PTHR43880:SF56">
    <property type="entry name" value="ALCOHOL DEHYDROGENASE-LIKE 4"/>
    <property type="match status" value="1"/>
</dbReference>
<evidence type="ECO:0000256" key="5">
    <source>
        <dbReference type="ARBA" id="ARBA00023002"/>
    </source>
</evidence>
<comment type="catalytic activity">
    <reaction evidence="6">
        <text>a primary alcohol + NAD(+) = an aldehyde + NADH + H(+)</text>
        <dbReference type="Rhea" id="RHEA:10736"/>
        <dbReference type="ChEBI" id="CHEBI:15378"/>
        <dbReference type="ChEBI" id="CHEBI:15734"/>
        <dbReference type="ChEBI" id="CHEBI:17478"/>
        <dbReference type="ChEBI" id="CHEBI:57540"/>
        <dbReference type="ChEBI" id="CHEBI:57945"/>
        <dbReference type="EC" id="1.1.1.1"/>
    </reaction>
</comment>
<keyword evidence="4" id="KW-0862">Zinc</keyword>
<comment type="cofactor">
    <cofactor evidence="1">
        <name>Zn(2+)</name>
        <dbReference type="ChEBI" id="CHEBI:29105"/>
    </cofactor>
</comment>
<protein>
    <recommendedName>
        <fullName evidence="7">Alcohol dehydrogenase-like N-terminal domain-containing protein</fullName>
    </recommendedName>
</protein>
<dbReference type="InterPro" id="IPR002328">
    <property type="entry name" value="ADH_Zn_CS"/>
</dbReference>
<dbReference type="AlphaFoldDB" id="A0A6V7PWB2"/>
<feature type="domain" description="Alcohol dehydrogenase-like N-terminal" evidence="7">
    <location>
        <begin position="59"/>
        <end position="132"/>
    </location>
</feature>
<organism evidence="8">
    <name type="scientific">Ananas comosus var. bracteatus</name>
    <name type="common">red pineapple</name>
    <dbReference type="NCBI Taxonomy" id="296719"/>
    <lineage>
        <taxon>Eukaryota</taxon>
        <taxon>Viridiplantae</taxon>
        <taxon>Streptophyta</taxon>
        <taxon>Embryophyta</taxon>
        <taxon>Tracheophyta</taxon>
        <taxon>Spermatophyta</taxon>
        <taxon>Magnoliopsida</taxon>
        <taxon>Liliopsida</taxon>
        <taxon>Poales</taxon>
        <taxon>Bromeliaceae</taxon>
        <taxon>Bromelioideae</taxon>
        <taxon>Ananas</taxon>
    </lineage>
</organism>
<accession>A0A6V7PWB2</accession>
<dbReference type="GO" id="GO:0005829">
    <property type="term" value="C:cytosol"/>
    <property type="evidence" value="ECO:0007669"/>
    <property type="project" value="TreeGrafter"/>
</dbReference>
<proteinExistence type="predicted"/>
<evidence type="ECO:0000256" key="1">
    <source>
        <dbReference type="ARBA" id="ARBA00001947"/>
    </source>
</evidence>
<dbReference type="PANTHER" id="PTHR43880">
    <property type="entry name" value="ALCOHOL DEHYDROGENASE"/>
    <property type="match status" value="1"/>
</dbReference>